<evidence type="ECO:0000259" key="13">
    <source>
        <dbReference type="Pfam" id="PF12849"/>
    </source>
</evidence>
<keyword evidence="8 12" id="KW-0732">Signal</keyword>
<evidence type="ECO:0000256" key="6">
    <source>
        <dbReference type="ARBA" id="ARBA00022475"/>
    </source>
</evidence>
<feature type="signal peptide" evidence="12">
    <location>
        <begin position="1"/>
        <end position="23"/>
    </location>
</feature>
<evidence type="ECO:0000256" key="8">
    <source>
        <dbReference type="ARBA" id="ARBA00022729"/>
    </source>
</evidence>
<feature type="domain" description="PBP" evidence="13">
    <location>
        <begin position="39"/>
        <end position="280"/>
    </location>
</feature>
<dbReference type="NCBIfam" id="TIGR02136">
    <property type="entry name" value="ptsS_2"/>
    <property type="match status" value="1"/>
</dbReference>
<evidence type="ECO:0000313" key="14">
    <source>
        <dbReference type="EMBL" id="GIM27894.1"/>
    </source>
</evidence>
<reference evidence="14" key="1">
    <citation type="submission" date="2021-03" db="EMBL/GenBank/DDBJ databases">
        <title>Taxonomic study of Clostridium polyendosporum from meadow-gley soil under rice.</title>
        <authorList>
            <person name="Kobayashi H."/>
            <person name="Tanizawa Y."/>
            <person name="Yagura M."/>
        </authorList>
    </citation>
    <scope>NUCLEOTIDE SEQUENCE</scope>
    <source>
        <strain evidence="14">JCM 30710</strain>
    </source>
</reference>
<evidence type="ECO:0000256" key="12">
    <source>
        <dbReference type="RuleBase" id="RU367119"/>
    </source>
</evidence>
<dbReference type="GO" id="GO:0006817">
    <property type="term" value="P:phosphate ion transport"/>
    <property type="evidence" value="ECO:0007669"/>
    <property type="project" value="UniProtKB-UniRule"/>
</dbReference>
<dbReference type="RefSeq" id="WP_212902645.1">
    <property type="nucleotide sequence ID" value="NZ_BOPZ01000003.1"/>
</dbReference>
<dbReference type="AlphaFoldDB" id="A0A919RX37"/>
<evidence type="ECO:0000256" key="2">
    <source>
        <dbReference type="ARBA" id="ARBA00004193"/>
    </source>
</evidence>
<evidence type="ECO:0000256" key="1">
    <source>
        <dbReference type="ARBA" id="ARBA00002841"/>
    </source>
</evidence>
<dbReference type="InterPro" id="IPR050811">
    <property type="entry name" value="Phosphate_ABC_transporter"/>
</dbReference>
<accession>A0A919RX37</accession>
<evidence type="ECO:0000256" key="9">
    <source>
        <dbReference type="ARBA" id="ARBA00023136"/>
    </source>
</evidence>
<keyword evidence="5 12" id="KW-0813">Transport</keyword>
<keyword evidence="6 12" id="KW-1003">Cell membrane</keyword>
<evidence type="ECO:0000256" key="5">
    <source>
        <dbReference type="ARBA" id="ARBA00022448"/>
    </source>
</evidence>
<keyword evidence="11 12" id="KW-0449">Lipoprotein</keyword>
<sequence length="299" mass="31644">MKKKGLKFAILALAMTMTTAAFAGCTKKEAEQGKVGNGAALSGSITTSGSTALQPLVEKSAENFQGKNPDAMISVQGGGSGTGLTQVSQGAVDIGNSDVFAEDKLKGDEAKALVDHKVAAQGFTVVVGKDVKATSLTKAQIQDIFSGKTTNWKDITGEDTPITVIHRPASSGTRSTFINTVLDGKKELENDKIGITQDSNGAVKTAIEKNKGSISYLGLGYLQDPKVKETITTIAIDNVEATKENITNGKYPFWSWGHMYTKGEPTGLTKAFLDYMVSSENKDTMEKLGFISGGEMKVK</sequence>
<keyword evidence="10 12" id="KW-0564">Palmitate</keyword>
<evidence type="ECO:0000256" key="4">
    <source>
        <dbReference type="ARBA" id="ARBA00011529"/>
    </source>
</evidence>
<dbReference type="PANTHER" id="PTHR30570:SF4">
    <property type="entry name" value="PHOSPHATE-BINDING PROTEIN PSTS 1"/>
    <property type="match status" value="1"/>
</dbReference>
<dbReference type="InterPro" id="IPR024370">
    <property type="entry name" value="PBP_domain"/>
</dbReference>
<dbReference type="PANTHER" id="PTHR30570">
    <property type="entry name" value="PERIPLASMIC PHOSPHATE BINDING COMPONENT OF PHOSPHATE ABC TRANSPORTER"/>
    <property type="match status" value="1"/>
</dbReference>
<dbReference type="CDD" id="cd13653">
    <property type="entry name" value="PBP2_phosphate_like_1"/>
    <property type="match status" value="1"/>
</dbReference>
<comment type="function">
    <text evidence="12">Involved in the system for phosphate transport across the cytoplasmic membrane.</text>
</comment>
<dbReference type="GO" id="GO:0005886">
    <property type="term" value="C:plasma membrane"/>
    <property type="evidence" value="ECO:0007669"/>
    <property type="project" value="UniProtKB-SubCell"/>
</dbReference>
<dbReference type="Gene3D" id="3.40.190.10">
    <property type="entry name" value="Periplasmic binding protein-like II"/>
    <property type="match status" value="2"/>
</dbReference>
<dbReference type="PROSITE" id="PS51257">
    <property type="entry name" value="PROKAR_LIPOPROTEIN"/>
    <property type="match status" value="1"/>
</dbReference>
<comment type="similarity">
    <text evidence="3 12">Belongs to the PstS family.</text>
</comment>
<keyword evidence="15" id="KW-1185">Reference proteome</keyword>
<protein>
    <recommendedName>
        <fullName evidence="12">Phosphate-binding protein</fullName>
    </recommendedName>
</protein>
<dbReference type="SUPFAM" id="SSF53850">
    <property type="entry name" value="Periplasmic binding protein-like II"/>
    <property type="match status" value="1"/>
</dbReference>
<name>A0A919RX37_9CLOT</name>
<evidence type="ECO:0000256" key="3">
    <source>
        <dbReference type="ARBA" id="ARBA00008725"/>
    </source>
</evidence>
<evidence type="ECO:0000313" key="15">
    <source>
        <dbReference type="Proteomes" id="UP000679179"/>
    </source>
</evidence>
<evidence type="ECO:0000256" key="10">
    <source>
        <dbReference type="ARBA" id="ARBA00023139"/>
    </source>
</evidence>
<dbReference type="Pfam" id="PF12849">
    <property type="entry name" value="PBP_like_2"/>
    <property type="match status" value="1"/>
</dbReference>
<comment type="caution">
    <text evidence="14">The sequence shown here is derived from an EMBL/GenBank/DDBJ whole genome shotgun (WGS) entry which is preliminary data.</text>
</comment>
<keyword evidence="9" id="KW-0472">Membrane</keyword>
<dbReference type="Proteomes" id="UP000679179">
    <property type="component" value="Unassembled WGS sequence"/>
</dbReference>
<evidence type="ECO:0000256" key="11">
    <source>
        <dbReference type="ARBA" id="ARBA00023288"/>
    </source>
</evidence>
<dbReference type="GO" id="GO:0042301">
    <property type="term" value="F:phosphate ion binding"/>
    <property type="evidence" value="ECO:0007669"/>
    <property type="project" value="UniProtKB-UniRule"/>
</dbReference>
<feature type="chain" id="PRO_5038156372" description="Phosphate-binding protein" evidence="12">
    <location>
        <begin position="24"/>
        <end position="299"/>
    </location>
</feature>
<comment type="function">
    <text evidence="1">Part of the ABC transporter complex PstSACB involved in phosphate import.</text>
</comment>
<proteinExistence type="inferred from homology"/>
<comment type="subcellular location">
    <subcellularLocation>
        <location evidence="2 12">Cell membrane</location>
        <topology evidence="2 12">Lipid-anchor</topology>
    </subcellularLocation>
</comment>
<keyword evidence="7 12" id="KW-0592">Phosphate transport</keyword>
<comment type="subunit">
    <text evidence="4 12">The complex is composed of two ATP-binding proteins (PstB), two transmembrane proteins (PstC and PstA) and a solute-binding protein (PstS).</text>
</comment>
<organism evidence="14 15">
    <name type="scientific">Clostridium polyendosporum</name>
    <dbReference type="NCBI Taxonomy" id="69208"/>
    <lineage>
        <taxon>Bacteria</taxon>
        <taxon>Bacillati</taxon>
        <taxon>Bacillota</taxon>
        <taxon>Clostridia</taxon>
        <taxon>Eubacteriales</taxon>
        <taxon>Clostridiaceae</taxon>
        <taxon>Clostridium</taxon>
    </lineage>
</organism>
<dbReference type="InterPro" id="IPR011862">
    <property type="entry name" value="Phos-bd"/>
</dbReference>
<dbReference type="EMBL" id="BOPZ01000003">
    <property type="protein sequence ID" value="GIM27894.1"/>
    <property type="molecule type" value="Genomic_DNA"/>
</dbReference>
<gene>
    <name evidence="14" type="ORF">CPJCM30710_05600</name>
</gene>
<evidence type="ECO:0000256" key="7">
    <source>
        <dbReference type="ARBA" id="ARBA00022592"/>
    </source>
</evidence>